<dbReference type="AlphaFoldDB" id="A0A810MQW8"/>
<dbReference type="Gene3D" id="1.25.40.10">
    <property type="entry name" value="Tetratricopeptide repeat domain"/>
    <property type="match status" value="2"/>
</dbReference>
<accession>A0A810MQW8</accession>
<dbReference type="PANTHER" id="PTHR47691:SF3">
    <property type="entry name" value="HTH-TYPE TRANSCRIPTIONAL REGULATOR RV0890C-RELATED"/>
    <property type="match status" value="1"/>
</dbReference>
<feature type="compositionally biased region" description="Pro residues" evidence="1">
    <location>
        <begin position="224"/>
        <end position="236"/>
    </location>
</feature>
<dbReference type="PANTHER" id="PTHR47691">
    <property type="entry name" value="REGULATOR-RELATED"/>
    <property type="match status" value="1"/>
</dbReference>
<evidence type="ECO:0000313" key="3">
    <source>
        <dbReference type="EMBL" id="BCJ63302.1"/>
    </source>
</evidence>
<feature type="region of interest" description="Disordered" evidence="1">
    <location>
        <begin position="210"/>
        <end position="249"/>
    </location>
</feature>
<gene>
    <name evidence="3" type="ORF">Prubr_03230</name>
</gene>
<reference evidence="3" key="1">
    <citation type="submission" date="2020-08" db="EMBL/GenBank/DDBJ databases">
        <title>Whole genome shotgun sequence of Polymorphospora rubra NBRC 101157.</title>
        <authorList>
            <person name="Komaki H."/>
            <person name="Tamura T."/>
        </authorList>
    </citation>
    <scope>NUCLEOTIDE SEQUENCE</scope>
    <source>
        <strain evidence="3">NBRC 101157</strain>
    </source>
</reference>
<feature type="compositionally biased region" description="Basic and acidic residues" evidence="1">
    <location>
        <begin position="1"/>
        <end position="10"/>
    </location>
</feature>
<dbReference type="RefSeq" id="WP_212820897.1">
    <property type="nucleotide sequence ID" value="NZ_AP023359.1"/>
</dbReference>
<dbReference type="SUPFAM" id="SSF52540">
    <property type="entry name" value="P-loop containing nucleoside triphosphate hydrolases"/>
    <property type="match status" value="1"/>
</dbReference>
<dbReference type="SMART" id="SM01043">
    <property type="entry name" value="BTAD"/>
    <property type="match status" value="1"/>
</dbReference>
<dbReference type="EMBL" id="AP023359">
    <property type="protein sequence ID" value="BCJ63302.1"/>
    <property type="molecule type" value="Genomic_DNA"/>
</dbReference>
<feature type="region of interest" description="Disordered" evidence="1">
    <location>
        <begin position="1"/>
        <end position="50"/>
    </location>
</feature>
<keyword evidence="4" id="KW-1185">Reference proteome</keyword>
<feature type="compositionally biased region" description="Low complexity" evidence="1">
    <location>
        <begin position="214"/>
        <end position="223"/>
    </location>
</feature>
<dbReference type="KEGG" id="pry:Prubr_03230"/>
<dbReference type="InterPro" id="IPR011990">
    <property type="entry name" value="TPR-like_helical_dom_sf"/>
</dbReference>
<name>A0A810MQW8_9ACTN</name>
<sequence>MRRIDPDRPRGAGKTAPTGAPRDAGPDTGGPRPSDPDSGTDDGFDALAARGRDRMAAGDLAGAVPLLTAALRRWPEPADADGDGPAASSGPRRRLTVSEDHWECVLRLAAAEIAAAGAPAASGAAVVDATAATRTAAAVATALDREVATHPLRPRLWELLLVATALGEGRRAAAAVYERARRTYTEHLGVEPGGQLPDLAAAARRGDLGQRWASPHSGRSVSPPVGPGASPPPPADPGAHPRPGRLPVPLTSLLGREELLGTVAGRLAAHRLVTLTGPGGAGKTRLALAAAHRAAGVRRPPSVRFVDLSAVETPALVPAAVAAALGVRDVAGSGVPATLAGEIGDTDTLLVLDNCEHLVAGCAELVDHLLTRCPRLRVLATSRIALRLPAEAAVAVPPLATPPATGGHTLAGLATHPATRLFLDRARARSGRPVPESSADAVARLCAELDGLPLAIELAAARTSVLGVPQIVERLRADPRLLRSTDPTAPARHRTVSAAIESSVEQLGAAARTLFDRLAVFAGGFDADAVEAVAGPAGPAALTALVEASLVEAVPGAGRPVPGALTGTDLARLAAGPAAAWPAPTGPTPAGYGAAAGAVRYRMLVPIRRHAQDRLDGGGDGPAVRAAHARHFLALAETADARLRGTDQHRWLHRLRGETANLRAAMTWLAGPGADTEPYGDLRLAAALGTYCRLEGHYREGHAWLAAGLDRHPAAPAALRARAGSVAAMLAMLLCDYPAAAGHAGAALAACRTAGDQRTAARIELTLGSVARERAQYALSAAHLAAASARYAACGDEWGEAQAAQLRGFTAWLSGDLDRADSRLWASLRWYGRLGDPEAVATALMNLGAVAYYRDDGDRAAALLDAALERYAALGFPEGLGWAHNLRGLVELRAGRADVAAAHLTLSLAAHRQVGDRWRTASVVEALAEVARLDGAPVRGARLLGAAGRIRGEIGAPVPACEEAGVSATAWALRDTLGAGGFRAAYGYGRTAALDTLLTAPSPTPEAVPAPHPAVPSI</sequence>
<dbReference type="InterPro" id="IPR027417">
    <property type="entry name" value="P-loop_NTPase"/>
</dbReference>
<evidence type="ECO:0000259" key="2">
    <source>
        <dbReference type="SMART" id="SM01043"/>
    </source>
</evidence>
<evidence type="ECO:0000313" key="4">
    <source>
        <dbReference type="Proteomes" id="UP000680866"/>
    </source>
</evidence>
<dbReference type="Pfam" id="PF03704">
    <property type="entry name" value="BTAD"/>
    <property type="match status" value="1"/>
</dbReference>
<evidence type="ECO:0000256" key="1">
    <source>
        <dbReference type="SAM" id="MobiDB-lite"/>
    </source>
</evidence>
<dbReference type="Gene3D" id="3.40.50.300">
    <property type="entry name" value="P-loop containing nucleotide triphosphate hydrolases"/>
    <property type="match status" value="1"/>
</dbReference>
<feature type="domain" description="Bacterial transcriptional activator" evidence="2">
    <location>
        <begin position="40"/>
        <end position="204"/>
    </location>
</feature>
<dbReference type="Proteomes" id="UP000680866">
    <property type="component" value="Chromosome"/>
</dbReference>
<protein>
    <recommendedName>
        <fullName evidence="2">Bacterial transcriptional activator domain-containing protein</fullName>
    </recommendedName>
</protein>
<dbReference type="SUPFAM" id="SSF48452">
    <property type="entry name" value="TPR-like"/>
    <property type="match status" value="2"/>
</dbReference>
<organism evidence="3 4">
    <name type="scientific">Polymorphospora rubra</name>
    <dbReference type="NCBI Taxonomy" id="338584"/>
    <lineage>
        <taxon>Bacteria</taxon>
        <taxon>Bacillati</taxon>
        <taxon>Actinomycetota</taxon>
        <taxon>Actinomycetes</taxon>
        <taxon>Micromonosporales</taxon>
        <taxon>Micromonosporaceae</taxon>
        <taxon>Polymorphospora</taxon>
    </lineage>
</organism>
<feature type="region of interest" description="Disordered" evidence="1">
    <location>
        <begin position="75"/>
        <end position="95"/>
    </location>
</feature>
<proteinExistence type="predicted"/>
<dbReference type="InterPro" id="IPR005158">
    <property type="entry name" value="BTAD"/>
</dbReference>